<dbReference type="SUPFAM" id="SSF53335">
    <property type="entry name" value="S-adenosyl-L-methionine-dependent methyltransferases"/>
    <property type="match status" value="1"/>
</dbReference>
<evidence type="ECO:0000256" key="2">
    <source>
        <dbReference type="ARBA" id="ARBA00022679"/>
    </source>
</evidence>
<dbReference type="PROSITE" id="PS51679">
    <property type="entry name" value="SAM_MT_C5"/>
    <property type="match status" value="1"/>
</dbReference>
<dbReference type="AlphaFoldDB" id="A0A645A8Q4"/>
<dbReference type="Gene3D" id="3.40.50.150">
    <property type="entry name" value="Vaccinia Virus protein VP39"/>
    <property type="match status" value="1"/>
</dbReference>
<dbReference type="GO" id="GO:0003886">
    <property type="term" value="F:DNA (cytosine-5-)-methyltransferase activity"/>
    <property type="evidence" value="ECO:0007669"/>
    <property type="project" value="UniProtKB-EC"/>
</dbReference>
<keyword evidence="3" id="KW-0949">S-adenosyl-L-methionine</keyword>
<name>A0A645A8Q4_9ZZZZ</name>
<dbReference type="Gene3D" id="3.90.120.10">
    <property type="entry name" value="DNA Methylase, subunit A, domain 2"/>
    <property type="match status" value="1"/>
</dbReference>
<dbReference type="EC" id="2.1.1.37" evidence="4"/>
<reference evidence="4" key="1">
    <citation type="submission" date="2019-08" db="EMBL/GenBank/DDBJ databases">
        <authorList>
            <person name="Kucharzyk K."/>
            <person name="Murdoch R.W."/>
            <person name="Higgins S."/>
            <person name="Loffler F."/>
        </authorList>
    </citation>
    <scope>NUCLEOTIDE SEQUENCE</scope>
</reference>
<evidence type="ECO:0000256" key="3">
    <source>
        <dbReference type="ARBA" id="ARBA00022691"/>
    </source>
</evidence>
<gene>
    <name evidence="4" type="primary">hhaIM_3</name>
    <name evidence="4" type="ORF">SDC9_93951</name>
</gene>
<accession>A0A645A8Q4</accession>
<dbReference type="PANTHER" id="PTHR46098:SF1">
    <property type="entry name" value="TRNA (CYTOSINE(38)-C(5))-METHYLTRANSFERASE"/>
    <property type="match status" value="1"/>
</dbReference>
<dbReference type="Pfam" id="PF00145">
    <property type="entry name" value="DNA_methylase"/>
    <property type="match status" value="1"/>
</dbReference>
<keyword evidence="1 4" id="KW-0489">Methyltransferase</keyword>
<dbReference type="EMBL" id="VSSQ01011601">
    <property type="protein sequence ID" value="MPM47243.1"/>
    <property type="molecule type" value="Genomic_DNA"/>
</dbReference>
<keyword evidence="2 4" id="KW-0808">Transferase</keyword>
<dbReference type="InterPro" id="IPR029063">
    <property type="entry name" value="SAM-dependent_MTases_sf"/>
</dbReference>
<evidence type="ECO:0000313" key="4">
    <source>
        <dbReference type="EMBL" id="MPM47243.1"/>
    </source>
</evidence>
<protein>
    <submittedName>
        <fullName evidence="4">Modification methylase HhaI</fullName>
        <ecNumber evidence="4">2.1.1.37</ecNumber>
    </submittedName>
</protein>
<evidence type="ECO:0000256" key="1">
    <source>
        <dbReference type="ARBA" id="ARBA00022603"/>
    </source>
</evidence>
<dbReference type="InterPro" id="IPR050750">
    <property type="entry name" value="C5-MTase"/>
</dbReference>
<organism evidence="4">
    <name type="scientific">bioreactor metagenome</name>
    <dbReference type="NCBI Taxonomy" id="1076179"/>
    <lineage>
        <taxon>unclassified sequences</taxon>
        <taxon>metagenomes</taxon>
        <taxon>ecological metagenomes</taxon>
    </lineage>
</organism>
<dbReference type="NCBIfam" id="TIGR00675">
    <property type="entry name" value="dcm"/>
    <property type="match status" value="1"/>
</dbReference>
<dbReference type="GO" id="GO:0032259">
    <property type="term" value="P:methylation"/>
    <property type="evidence" value="ECO:0007669"/>
    <property type="project" value="UniProtKB-KW"/>
</dbReference>
<dbReference type="InterPro" id="IPR001525">
    <property type="entry name" value="C5_MeTfrase"/>
</dbReference>
<dbReference type="PRINTS" id="PR00105">
    <property type="entry name" value="C5METTRFRASE"/>
</dbReference>
<sequence>MQNSNELHEKAYTALDFFAGSGLVTHSLKPYFEVIWANDISEQKAQVYTHNHDRSHFHLADINVLTGSELPVVDLSWASFPCQDLSLAGYGEGIHAKRSGLVWQWLHLMETMECSPDILVAENVEGLVSTSNGENYLALHKELIRMGYRAGAIHLNACKWVPQSRPRIFVIAVKKDITIPSTLKSRKANWLHTTSITNVTPNPRNWVWWNMPKPEKRVDKLTDIVEWDAPVDSQEKTNQLLAMLSKKHRAELDRHDNIAVPGYKRTRYGEQRLELRFDGIAGCLRTPKGGSSRQVLVLKRDSVIRTRLLTARETARLMGAPDSYWLPAGYNDAYMAMGDAVAVPAVHYLTEHLLAPLAEAVREQRGQEMNEDAACRKVI</sequence>
<proteinExistence type="predicted"/>
<comment type="caution">
    <text evidence="4">The sequence shown here is derived from an EMBL/GenBank/DDBJ whole genome shotgun (WGS) entry which is preliminary data.</text>
</comment>
<dbReference type="PANTHER" id="PTHR46098">
    <property type="entry name" value="TRNA (CYTOSINE(38)-C(5))-METHYLTRANSFERASE"/>
    <property type="match status" value="1"/>
</dbReference>